<proteinExistence type="predicted"/>
<feature type="transmembrane region" description="Helical" evidence="1">
    <location>
        <begin position="181"/>
        <end position="198"/>
    </location>
</feature>
<dbReference type="RefSeq" id="WP_249306614.1">
    <property type="nucleotide sequence ID" value="NZ_JACRSZ010000001.1"/>
</dbReference>
<feature type="transmembrane region" description="Helical" evidence="1">
    <location>
        <begin position="138"/>
        <end position="153"/>
    </location>
</feature>
<comment type="caution">
    <text evidence="2">The sequence shown here is derived from an EMBL/GenBank/DDBJ whole genome shotgun (WGS) entry which is preliminary data.</text>
</comment>
<name>A0ABR7N5I0_9FIRM</name>
<feature type="transmembrane region" description="Helical" evidence="1">
    <location>
        <begin position="12"/>
        <end position="33"/>
    </location>
</feature>
<reference evidence="2 3" key="1">
    <citation type="submission" date="2020-08" db="EMBL/GenBank/DDBJ databases">
        <title>Genome public.</title>
        <authorList>
            <person name="Liu C."/>
            <person name="Sun Q."/>
        </authorList>
    </citation>
    <scope>NUCLEOTIDE SEQUENCE [LARGE SCALE GENOMIC DNA]</scope>
    <source>
        <strain evidence="2 3">NSJ-46</strain>
    </source>
</reference>
<keyword evidence="1" id="KW-0472">Membrane</keyword>
<evidence type="ECO:0008006" key="4">
    <source>
        <dbReference type="Google" id="ProtNLM"/>
    </source>
</evidence>
<protein>
    <recommendedName>
        <fullName evidence="4">Glycosyltransferase RgtA/B/C/D-like domain-containing protein</fullName>
    </recommendedName>
</protein>
<dbReference type="EMBL" id="JACRSZ010000001">
    <property type="protein sequence ID" value="MBC8571666.1"/>
    <property type="molecule type" value="Genomic_DNA"/>
</dbReference>
<evidence type="ECO:0000313" key="3">
    <source>
        <dbReference type="Proteomes" id="UP000657421"/>
    </source>
</evidence>
<evidence type="ECO:0000256" key="1">
    <source>
        <dbReference type="SAM" id="Phobius"/>
    </source>
</evidence>
<feature type="transmembrane region" description="Helical" evidence="1">
    <location>
        <begin position="325"/>
        <end position="346"/>
    </location>
</feature>
<keyword evidence="1" id="KW-0812">Transmembrane</keyword>
<organism evidence="2 3">
    <name type="scientific">Jingyaoa shaoxingensis</name>
    <dbReference type="NCBI Taxonomy" id="2763671"/>
    <lineage>
        <taxon>Bacteria</taxon>
        <taxon>Bacillati</taxon>
        <taxon>Bacillota</taxon>
        <taxon>Clostridia</taxon>
        <taxon>Lachnospirales</taxon>
        <taxon>Lachnospiraceae</taxon>
        <taxon>Jingyaoa</taxon>
    </lineage>
</organism>
<feature type="transmembrane region" description="Helical" evidence="1">
    <location>
        <begin position="112"/>
        <end position="132"/>
    </location>
</feature>
<evidence type="ECO:0000313" key="2">
    <source>
        <dbReference type="EMBL" id="MBC8571666.1"/>
    </source>
</evidence>
<feature type="transmembrane region" description="Helical" evidence="1">
    <location>
        <begin position="353"/>
        <end position="372"/>
    </location>
</feature>
<keyword evidence="3" id="KW-1185">Reference proteome</keyword>
<sequence>MKKFKEWLDRQTGTVWFACLLNIVILAVMLLFLKPGYETNDDISVSMIANGSWGTGNAHVICQNYLMGLLYTVFYRIGHGVIPWYPILQYAFLLAAFSTVTYVIFQKLKSEQAMLMSSILLIYFGYECYIRMQYSKTAGVMLVAGALILYYEIEKEKTRWYGILWGILLGFTGSLYRFEETAICCILMAGIGIYFLLDARRWGVQMKKKLILLFSSFIFMGALMVGAELFDQYIYASDPKWDAFMKYNNCRSDLTDYSRPDYEENKALYNELGITKTAYSILEEGLNFGDPDVFSLETLEKLDALRPKNTLSKALVINFLKEYPIGYSGMTVFFCFLMVAFLWLFWGEKNKKVWIVVAYEILAMGMIDFYLYYSGRYLKNRVEAALWFAISLTAIWFYQKKKIQISKKTAFVAVMGLLIVNQRDWKGHWRVFTKQQSIDQKYLQGLYEDVRAIDPDGLYLAKIETISYTFYDMLDSIPQGTFENVIWYGGWEMENPIWKAKLAEYNIENPYRDLINKEHVYLVDHKIDLTLQYIREYYDENVEAEKLQDNGRWPVYRLVSKKSST</sequence>
<feature type="transmembrane region" description="Helical" evidence="1">
    <location>
        <begin position="210"/>
        <end position="230"/>
    </location>
</feature>
<gene>
    <name evidence="2" type="ORF">H8716_00985</name>
</gene>
<dbReference type="Proteomes" id="UP000657421">
    <property type="component" value="Unassembled WGS sequence"/>
</dbReference>
<feature type="transmembrane region" description="Helical" evidence="1">
    <location>
        <begin position="87"/>
        <end position="105"/>
    </location>
</feature>
<keyword evidence="1" id="KW-1133">Transmembrane helix</keyword>
<feature type="transmembrane region" description="Helical" evidence="1">
    <location>
        <begin position="384"/>
        <end position="399"/>
    </location>
</feature>
<accession>A0ABR7N5I0</accession>